<dbReference type="PROSITE" id="PS51898">
    <property type="entry name" value="TYR_RECOMBINASE"/>
    <property type="match status" value="1"/>
</dbReference>
<evidence type="ECO:0000256" key="3">
    <source>
        <dbReference type="ARBA" id="ARBA00023172"/>
    </source>
</evidence>
<dbReference type="InterPro" id="IPR011010">
    <property type="entry name" value="DNA_brk_join_enz"/>
</dbReference>
<dbReference type="InterPro" id="IPR010998">
    <property type="entry name" value="Integrase_recombinase_N"/>
</dbReference>
<dbReference type="Gene3D" id="1.10.443.10">
    <property type="entry name" value="Intergrase catalytic core"/>
    <property type="match status" value="1"/>
</dbReference>
<dbReference type="OrthoDB" id="892893at2"/>
<comment type="similarity">
    <text evidence="1">Belongs to the 'phage' integrase family.</text>
</comment>
<keyword evidence="3" id="KW-0233">DNA recombination</keyword>
<dbReference type="Pfam" id="PF17293">
    <property type="entry name" value="Arm-DNA-bind_5"/>
    <property type="match status" value="1"/>
</dbReference>
<dbReference type="Pfam" id="PF00589">
    <property type="entry name" value="Phage_integrase"/>
    <property type="match status" value="1"/>
</dbReference>
<dbReference type="PANTHER" id="PTHR30349">
    <property type="entry name" value="PHAGE INTEGRASE-RELATED"/>
    <property type="match status" value="1"/>
</dbReference>
<dbReference type="EMBL" id="QWDC01000002">
    <property type="protein sequence ID" value="RFZ92675.1"/>
    <property type="molecule type" value="Genomic_DNA"/>
</dbReference>
<dbReference type="InterPro" id="IPR002104">
    <property type="entry name" value="Integrase_catalytic"/>
</dbReference>
<evidence type="ECO:0000313" key="5">
    <source>
        <dbReference type="EMBL" id="RFZ92675.1"/>
    </source>
</evidence>
<evidence type="ECO:0000313" key="6">
    <source>
        <dbReference type="Proteomes" id="UP000264217"/>
    </source>
</evidence>
<feature type="domain" description="Tyr recombinase" evidence="4">
    <location>
        <begin position="219"/>
        <end position="400"/>
    </location>
</feature>
<dbReference type="InterPro" id="IPR013762">
    <property type="entry name" value="Integrase-like_cat_sf"/>
</dbReference>
<dbReference type="InterPro" id="IPR025269">
    <property type="entry name" value="SAM-like_dom"/>
</dbReference>
<reference evidence="5 6" key="1">
    <citation type="submission" date="2018-08" db="EMBL/GenBank/DDBJ databases">
        <title>Mucilaginibacter sp. MYSH2.</title>
        <authorList>
            <person name="Seo T."/>
        </authorList>
    </citation>
    <scope>NUCLEOTIDE SEQUENCE [LARGE SCALE GENOMIC DNA]</scope>
    <source>
        <strain evidence="5 6">MYSH2</strain>
    </source>
</reference>
<organism evidence="5 6">
    <name type="scientific">Mucilaginibacter conchicola</name>
    <dbReference type="NCBI Taxonomy" id="2303333"/>
    <lineage>
        <taxon>Bacteria</taxon>
        <taxon>Pseudomonadati</taxon>
        <taxon>Bacteroidota</taxon>
        <taxon>Sphingobacteriia</taxon>
        <taxon>Sphingobacteriales</taxon>
        <taxon>Sphingobacteriaceae</taxon>
        <taxon>Mucilaginibacter</taxon>
    </lineage>
</organism>
<keyword evidence="2" id="KW-0238">DNA-binding</keyword>
<dbReference type="Pfam" id="PF13102">
    <property type="entry name" value="Phage_int_SAM_5"/>
    <property type="match status" value="1"/>
</dbReference>
<comment type="caution">
    <text evidence="5">The sequence shown here is derived from an EMBL/GenBank/DDBJ whole genome shotgun (WGS) entry which is preliminary data.</text>
</comment>
<dbReference type="GO" id="GO:0006310">
    <property type="term" value="P:DNA recombination"/>
    <property type="evidence" value="ECO:0007669"/>
    <property type="project" value="UniProtKB-KW"/>
</dbReference>
<evidence type="ECO:0000256" key="2">
    <source>
        <dbReference type="ARBA" id="ARBA00023125"/>
    </source>
</evidence>
<dbReference type="Proteomes" id="UP000264217">
    <property type="component" value="Unassembled WGS sequence"/>
</dbReference>
<gene>
    <name evidence="5" type="ORF">D0C36_14800</name>
</gene>
<dbReference type="RefSeq" id="WP_117392383.1">
    <property type="nucleotide sequence ID" value="NZ_QWDC01000002.1"/>
</dbReference>
<protein>
    <submittedName>
        <fullName evidence="5">Site-specific integrase</fullName>
    </submittedName>
</protein>
<dbReference type="CDD" id="cd01185">
    <property type="entry name" value="INTN1_C_like"/>
    <property type="match status" value="1"/>
</dbReference>
<proteinExistence type="inferred from homology"/>
<evidence type="ECO:0000256" key="1">
    <source>
        <dbReference type="ARBA" id="ARBA00008857"/>
    </source>
</evidence>
<dbReference type="SUPFAM" id="SSF56349">
    <property type="entry name" value="DNA breaking-rejoining enzymes"/>
    <property type="match status" value="1"/>
</dbReference>
<dbReference type="Gene3D" id="1.10.150.130">
    <property type="match status" value="1"/>
</dbReference>
<keyword evidence="6" id="KW-1185">Reference proteome</keyword>
<dbReference type="InterPro" id="IPR035386">
    <property type="entry name" value="Arm-DNA-bind_5"/>
</dbReference>
<dbReference type="InterPro" id="IPR050090">
    <property type="entry name" value="Tyrosine_recombinase_XerCD"/>
</dbReference>
<accession>A0A372NTW2</accession>
<dbReference type="PANTHER" id="PTHR30349:SF64">
    <property type="entry name" value="PROPHAGE INTEGRASE INTD-RELATED"/>
    <property type="match status" value="1"/>
</dbReference>
<name>A0A372NTW2_9SPHI</name>
<dbReference type="GO" id="GO:0003677">
    <property type="term" value="F:DNA binding"/>
    <property type="evidence" value="ECO:0007669"/>
    <property type="project" value="UniProtKB-KW"/>
</dbReference>
<dbReference type="GO" id="GO:0015074">
    <property type="term" value="P:DNA integration"/>
    <property type="evidence" value="ECO:0007669"/>
    <property type="project" value="InterPro"/>
</dbReference>
<dbReference type="AlphaFoldDB" id="A0A372NTW2"/>
<evidence type="ECO:0000259" key="4">
    <source>
        <dbReference type="PROSITE" id="PS51898"/>
    </source>
</evidence>
<sequence length="412" mass="47645">MRTMLAVLFCLRKPKNYESGSAPIYLRITVDGKRTEISIGRKCNPDRWDIDTGRATGNKEDARSLNAFMSSIEHQLYEIHRQMTAADETVTVETIKSRYTGKLERARTLVAIFEDHNEKMKALIGHEFEKSTWQRYETALMHTKDFMQWQYNITDIPVSKINFAFLNDFEYYLRTVRKCANNSAIKYIKNLGKIVRICLGNGWLTIDPYLNYKPRTQKVYRQVLDTKELDRLTKKKIPNARLRTVRDIFVFSCYTGLAYVDARKLKRSELVKGIDNKTWIYTQRQKTDTLSRIPVLPVAAGIIRTYDKHPQCIAENLLLPVMSNQKMNAYLKELAGICDIEKELTFHIARHTFATTVTLNNGVPIETVSKMMGHTSIKTTQIYAKVLDHKISEDMSQLEAKLLPKKRVAKTA</sequence>